<dbReference type="Gramene" id="MELO3C032098.2.1">
    <property type="protein sequence ID" value="MELO3C032098.2.1"/>
    <property type="gene ID" value="MELO3C032098.2"/>
</dbReference>
<feature type="transmembrane region" description="Helical" evidence="1">
    <location>
        <begin position="7"/>
        <end position="30"/>
    </location>
</feature>
<protein>
    <submittedName>
        <fullName evidence="2">Uncharacterized protein</fullName>
    </submittedName>
</protein>
<dbReference type="AlphaFoldDB" id="A0A9I9ED01"/>
<proteinExistence type="predicted"/>
<organism evidence="2">
    <name type="scientific">Cucumis melo</name>
    <name type="common">Muskmelon</name>
    <dbReference type="NCBI Taxonomy" id="3656"/>
    <lineage>
        <taxon>Eukaryota</taxon>
        <taxon>Viridiplantae</taxon>
        <taxon>Streptophyta</taxon>
        <taxon>Embryophyta</taxon>
        <taxon>Tracheophyta</taxon>
        <taxon>Spermatophyta</taxon>
        <taxon>Magnoliopsida</taxon>
        <taxon>eudicotyledons</taxon>
        <taxon>Gunneridae</taxon>
        <taxon>Pentapetalae</taxon>
        <taxon>rosids</taxon>
        <taxon>fabids</taxon>
        <taxon>Cucurbitales</taxon>
        <taxon>Cucurbitaceae</taxon>
        <taxon>Benincaseae</taxon>
        <taxon>Cucumis</taxon>
    </lineage>
</organism>
<name>A0A9I9ED01_CUCME</name>
<sequence>MQFSKYLVFNFFFPPFFFFLFSLIVFMMVVEDSKELSVIMMAGSLCALIFDFISETAFLSNPNFAEKSFDILCKLFSRIFILSQQFVCFTNDSLFNSVCFLLPMLCQITMNVEGCKTLVSSGGLAAISDCNMELAFIQVVLVLVLLSRKSLVSFYVANHLLFTCWKQLQIQLNMNDDEMAQMDLLEIITAVYLLDHFSQSFITTPGMLYWKQQEKLMLGSFNNNRCLLSVHYKSGAPNDVELNSWKSDGIVYIGFVNDMNMMQSFGNDMNR</sequence>
<dbReference type="PANTHER" id="PTHR13109:SF7">
    <property type="entry name" value="NEUROCHONDRIN"/>
    <property type="match status" value="1"/>
</dbReference>
<keyword evidence="1" id="KW-0472">Membrane</keyword>
<dbReference type="PANTHER" id="PTHR13109">
    <property type="entry name" value="NEUROCHONDRIN"/>
    <property type="match status" value="1"/>
</dbReference>
<keyword evidence="1" id="KW-0812">Transmembrane</keyword>
<dbReference type="EnsemblPlants" id="MELO3C032098.2.1">
    <property type="protein sequence ID" value="MELO3C032098.2.1"/>
    <property type="gene ID" value="MELO3C032098.2"/>
</dbReference>
<dbReference type="Pfam" id="PF05536">
    <property type="entry name" value="Neurochondrin"/>
    <property type="match status" value="1"/>
</dbReference>
<feature type="transmembrane region" description="Helical" evidence="1">
    <location>
        <begin position="36"/>
        <end position="58"/>
    </location>
</feature>
<evidence type="ECO:0000256" key="1">
    <source>
        <dbReference type="SAM" id="Phobius"/>
    </source>
</evidence>
<accession>A0A9I9ED01</accession>
<keyword evidence="1" id="KW-1133">Transmembrane helix</keyword>
<reference evidence="2" key="1">
    <citation type="submission" date="2023-03" db="UniProtKB">
        <authorList>
            <consortium name="EnsemblPlants"/>
        </authorList>
    </citation>
    <scope>IDENTIFICATION</scope>
</reference>
<evidence type="ECO:0000313" key="2">
    <source>
        <dbReference type="EnsemblPlants" id="MELO3C032098.2.1"/>
    </source>
</evidence>
<dbReference type="InterPro" id="IPR008709">
    <property type="entry name" value="Neurochondrin"/>
</dbReference>